<dbReference type="EMBL" id="QOQW01000002">
    <property type="protein sequence ID" value="RCK81357.1"/>
    <property type="molecule type" value="Genomic_DNA"/>
</dbReference>
<protein>
    <submittedName>
        <fullName evidence="5">Sensor histidine kinase</fullName>
    </submittedName>
</protein>
<evidence type="ECO:0000256" key="3">
    <source>
        <dbReference type="ARBA" id="ARBA00023012"/>
    </source>
</evidence>
<dbReference type="InterPro" id="IPR003594">
    <property type="entry name" value="HATPase_dom"/>
</dbReference>
<dbReference type="PROSITE" id="PS50109">
    <property type="entry name" value="HIS_KIN"/>
    <property type="match status" value="1"/>
</dbReference>
<dbReference type="InterPro" id="IPR050482">
    <property type="entry name" value="Sensor_HK_TwoCompSys"/>
</dbReference>
<dbReference type="Proteomes" id="UP000252355">
    <property type="component" value="Unassembled WGS sequence"/>
</dbReference>
<dbReference type="AlphaFoldDB" id="A0A367ZU26"/>
<sequence length="351" mass="38986">MSTAALAREMTEVLLGLEAAMATLARQIDDWILTMQGEEERRLRIRALNTIIGLYGDRLPARERQDAHNHLEALLHLSDFMMFSSVGYREKLQQQVKAQVALIQAQLAEAKARFNRLLEGFHGRAEGEGAGGAAADLIHVQEEERKRISREIHDGPAQKLATLTMRLDFAFDLLEQPAALKTELMSLKAGLMACVQEIRRFIFDLRPMALDDLGLIPALEQYLKGLAADGGTPVRLSVDGERHPLPPGHELGVFRVIQEAVTNARKHARATLIDIALRFEPRTEAPEHGTLTVTVRDNGIGFDVDNLRRIYPTLQKMGLLSMEERVKAIGGTLEIVSMPGGGTRVSVRVPW</sequence>
<dbReference type="GO" id="GO:0000155">
    <property type="term" value="F:phosphorelay sensor kinase activity"/>
    <property type="evidence" value="ECO:0007669"/>
    <property type="project" value="InterPro"/>
</dbReference>
<evidence type="ECO:0000313" key="5">
    <source>
        <dbReference type="EMBL" id="RCK81357.1"/>
    </source>
</evidence>
<dbReference type="PANTHER" id="PTHR24421">
    <property type="entry name" value="NITRATE/NITRITE SENSOR PROTEIN NARX-RELATED"/>
    <property type="match status" value="1"/>
</dbReference>
<keyword evidence="3" id="KW-0902">Two-component regulatory system</keyword>
<accession>A0A367ZU26</accession>
<keyword evidence="1" id="KW-0808">Transferase</keyword>
<dbReference type="Gene3D" id="3.30.565.10">
    <property type="entry name" value="Histidine kinase-like ATPase, C-terminal domain"/>
    <property type="match status" value="1"/>
</dbReference>
<keyword evidence="2 5" id="KW-0418">Kinase</keyword>
<reference evidence="5 6" key="1">
    <citation type="submission" date="2018-05" db="EMBL/GenBank/DDBJ databases">
        <title>A metagenomic window into the 2 km-deep terrestrial subsurface aquifer revealed taxonomically and functionally diverse microbial community comprising novel uncultured bacterial lineages.</title>
        <authorList>
            <person name="Kadnikov V.V."/>
            <person name="Mardanov A.V."/>
            <person name="Beletsky A.V."/>
            <person name="Banks D."/>
            <person name="Pimenov N.V."/>
            <person name="Frank Y.A."/>
            <person name="Karnachuk O.V."/>
            <person name="Ravin N.V."/>
        </authorList>
    </citation>
    <scope>NUCLEOTIDE SEQUENCE [LARGE SCALE GENOMIC DNA]</scope>
    <source>
        <strain evidence="5">BY5</strain>
    </source>
</reference>
<dbReference type="InterPro" id="IPR005467">
    <property type="entry name" value="His_kinase_dom"/>
</dbReference>
<proteinExistence type="predicted"/>
<dbReference type="InterPro" id="IPR036890">
    <property type="entry name" value="HATPase_C_sf"/>
</dbReference>
<dbReference type="GO" id="GO:0046983">
    <property type="term" value="F:protein dimerization activity"/>
    <property type="evidence" value="ECO:0007669"/>
    <property type="project" value="InterPro"/>
</dbReference>
<evidence type="ECO:0000259" key="4">
    <source>
        <dbReference type="PROSITE" id="PS50109"/>
    </source>
</evidence>
<gene>
    <name evidence="5" type="ORF">OZSIB_2226</name>
</gene>
<organism evidence="5 6">
    <name type="scientific">Candidatus Ozemobacter sibiricus</name>
    <dbReference type="NCBI Taxonomy" id="2268124"/>
    <lineage>
        <taxon>Bacteria</taxon>
        <taxon>Candidatus Ozemobacteria</taxon>
        <taxon>Candidatus Ozemobacterales</taxon>
        <taxon>Candidatus Ozemobacteraceae</taxon>
        <taxon>Candidatus Ozemobacter</taxon>
    </lineage>
</organism>
<name>A0A367ZU26_9BACT</name>
<dbReference type="SMART" id="SM00387">
    <property type="entry name" value="HATPase_c"/>
    <property type="match status" value="1"/>
</dbReference>
<dbReference type="Pfam" id="PF02518">
    <property type="entry name" value="HATPase_c"/>
    <property type="match status" value="1"/>
</dbReference>
<evidence type="ECO:0000256" key="2">
    <source>
        <dbReference type="ARBA" id="ARBA00022777"/>
    </source>
</evidence>
<feature type="domain" description="Histidine kinase" evidence="4">
    <location>
        <begin position="155"/>
        <end position="351"/>
    </location>
</feature>
<evidence type="ECO:0000256" key="1">
    <source>
        <dbReference type="ARBA" id="ARBA00022679"/>
    </source>
</evidence>
<dbReference type="Pfam" id="PF07730">
    <property type="entry name" value="HisKA_3"/>
    <property type="match status" value="1"/>
</dbReference>
<dbReference type="SUPFAM" id="SSF55874">
    <property type="entry name" value="ATPase domain of HSP90 chaperone/DNA topoisomerase II/histidine kinase"/>
    <property type="match status" value="1"/>
</dbReference>
<dbReference type="GO" id="GO:0016020">
    <property type="term" value="C:membrane"/>
    <property type="evidence" value="ECO:0007669"/>
    <property type="project" value="InterPro"/>
</dbReference>
<evidence type="ECO:0000313" key="6">
    <source>
        <dbReference type="Proteomes" id="UP000252355"/>
    </source>
</evidence>
<dbReference type="CDD" id="cd16917">
    <property type="entry name" value="HATPase_UhpB-NarQ-NarX-like"/>
    <property type="match status" value="1"/>
</dbReference>
<comment type="caution">
    <text evidence="5">The sequence shown here is derived from an EMBL/GenBank/DDBJ whole genome shotgun (WGS) entry which is preliminary data.</text>
</comment>
<dbReference type="InterPro" id="IPR011712">
    <property type="entry name" value="Sig_transdc_His_kin_sub3_dim/P"/>
</dbReference>
<dbReference type="Gene3D" id="1.20.5.1930">
    <property type="match status" value="1"/>
</dbReference>